<accession>A0A1H4J7Y3</accession>
<sequence length="277" mass="31576">MSTWLSEFLKRPVTAEPWSHAGKRQVYCLIDNVRQPRVLEQLYQLTGVSHIEQVFQGTAFAELNQVSPLWLHVDVQSPALSEVARLCQARRSGVLLTSSTDPSKALQHARRLLQMHSPTHGAALARFYDPAFWSALALTTASPFLFGPWDSVYTPPAHPDDRMWRVWEQTEVVSEVSYDAGYPLRLPDSTLPAADEIRWWYWVRAYQAETAGSLADEQLPQVLANLRLLVEHGIDEGRHLGPLLPHLSQRSLKEQPRLMEVLRSELPAFEKIQRLEI</sequence>
<name>A0A1H4J7Y3_9PSED</name>
<dbReference type="RefSeq" id="WP_092308843.1">
    <property type="nucleotide sequence ID" value="NZ_FNTJ01000001.1"/>
</dbReference>
<reference evidence="3" key="1">
    <citation type="submission" date="2016-10" db="EMBL/GenBank/DDBJ databases">
        <authorList>
            <person name="Varghese N."/>
            <person name="Submissions S."/>
        </authorList>
    </citation>
    <scope>NUCLEOTIDE SEQUENCE [LARGE SCALE GENOMIC DNA]</scope>
    <source>
        <strain evidence="3">DSM 9751</strain>
    </source>
</reference>
<dbReference type="EMBL" id="FNTJ01000001">
    <property type="protein sequence ID" value="SEB42459.1"/>
    <property type="molecule type" value="Genomic_DNA"/>
</dbReference>
<dbReference type="InterPro" id="IPR025391">
    <property type="entry name" value="DUF4123"/>
</dbReference>
<gene>
    <name evidence="2" type="ORF">SAMN05216178_0175</name>
</gene>
<dbReference type="Proteomes" id="UP000198982">
    <property type="component" value="Unassembled WGS sequence"/>
</dbReference>
<keyword evidence="3" id="KW-1185">Reference proteome</keyword>
<evidence type="ECO:0000313" key="3">
    <source>
        <dbReference type="Proteomes" id="UP000198982"/>
    </source>
</evidence>
<organism evidence="2 3">
    <name type="scientific">Pseudomonas saponiphila</name>
    <dbReference type="NCBI Taxonomy" id="556534"/>
    <lineage>
        <taxon>Bacteria</taxon>
        <taxon>Pseudomonadati</taxon>
        <taxon>Pseudomonadota</taxon>
        <taxon>Gammaproteobacteria</taxon>
        <taxon>Pseudomonadales</taxon>
        <taxon>Pseudomonadaceae</taxon>
        <taxon>Pseudomonas</taxon>
    </lineage>
</organism>
<feature type="domain" description="DUF4123" evidence="1">
    <location>
        <begin position="26"/>
        <end position="136"/>
    </location>
</feature>
<evidence type="ECO:0000313" key="2">
    <source>
        <dbReference type="EMBL" id="SEB42459.1"/>
    </source>
</evidence>
<protein>
    <recommendedName>
        <fullName evidence="1">DUF4123 domain-containing protein</fullName>
    </recommendedName>
</protein>
<dbReference type="Pfam" id="PF13503">
    <property type="entry name" value="DUF4123"/>
    <property type="match status" value="1"/>
</dbReference>
<proteinExistence type="predicted"/>
<evidence type="ECO:0000259" key="1">
    <source>
        <dbReference type="Pfam" id="PF13503"/>
    </source>
</evidence>
<dbReference type="AlphaFoldDB" id="A0A1H4J7Y3"/>